<dbReference type="SUPFAM" id="SSF52540">
    <property type="entry name" value="P-loop containing nucleoside triphosphate hydrolases"/>
    <property type="match status" value="1"/>
</dbReference>
<dbReference type="InterPro" id="IPR011990">
    <property type="entry name" value="TPR-like_helical_dom_sf"/>
</dbReference>
<name>A0A1M7RES4_9BURK</name>
<evidence type="ECO:0000256" key="1">
    <source>
        <dbReference type="ARBA" id="ARBA00022737"/>
    </source>
</evidence>
<dbReference type="PANTHER" id="PTHR46082">
    <property type="entry name" value="ATP/GTP-BINDING PROTEIN-RELATED"/>
    <property type="match status" value="1"/>
</dbReference>
<dbReference type="InterPro" id="IPR056884">
    <property type="entry name" value="NPHP3-like_N"/>
</dbReference>
<evidence type="ECO:0000313" key="3">
    <source>
        <dbReference type="EMBL" id="SHN44817.1"/>
    </source>
</evidence>
<organism evidence="3 4">
    <name type="scientific">Duganella sacchari</name>
    <dbReference type="NCBI Taxonomy" id="551987"/>
    <lineage>
        <taxon>Bacteria</taxon>
        <taxon>Pseudomonadati</taxon>
        <taxon>Pseudomonadota</taxon>
        <taxon>Betaproteobacteria</taxon>
        <taxon>Burkholderiales</taxon>
        <taxon>Oxalobacteraceae</taxon>
        <taxon>Telluria group</taxon>
        <taxon>Duganella</taxon>
    </lineage>
</organism>
<dbReference type="Proteomes" id="UP000184339">
    <property type="component" value="Unassembled WGS sequence"/>
</dbReference>
<sequence>MGQRRILVIGSQCSQLNTLSFLPEAAEDLYRVMLDPGKGACVPALESGALLIDPTVIKTREAISDAYTRATRDNATLFIAYIGHGESVPGSDDFYLLPVDATTPPTSYGAVHFTSIIKELHRISSGKIDGLGVLIDTCYSGVAGFAAAKTLIGELNGNLRFEFLTATADTTAANGCFSRTLVNLLENGVSSLPTDYLHCRDVRPLIESSCPHQVPQNPAYNADNGLWLARNHGLPKEPWAKTSIAEIIKSLIFSYVPNVNLKNIVSFSEKNKHVAIIGAPGSGKSTLCAGLAWPSKTKNIVPVGFVNAVIFITEATSPQDFGRIIADQLVKSVPSFNEAIFAFEKNYVNFDLLKLSSLERLLIGPLKHIGSVDEIRIVVDSLDRLSLGAKRSIVYALQELRNFDFIKTVVSARLTTDVPDGAMPYELAAADKGSIGTYLVERGLPSSKFDEIWLASQGNWLVAKILADMFVENPGSAFDMGTLRLGEIYSEMLSRCDIDEDAVIGVRKILAILAAAGGGPVLPLKLMAAAMGTLGEVNDVATLRDRLVVLRGMVMRTDAGTKNESVGLFHDTFVDFISFTYPDEVQSAHIALVVAIQYLAPFEYKSVDKDNQFSRYAFEREAEHLWKIGNVRDVLNCLDKRNSSSPIENLQRWKNWHERIREKFGNENPFALESMAQVAYWHGSAGFGDEALKIYHELLYYFYRVHGPDHEQTLACRHNVAFWIGQNGNSRLALKLFKELLPDRTRVLGPEHPDTLKTLSNIASWQQQSGNPREALKLAESLLVDRTRTLGKDHPDVLITRSNIALHTFSAGSPEEALRLGIELLPDLTRVLGEDNPSVLTLRDSIASWTATCRSPAEGLILAKSVLQDRKRVLGEYHPDTILTEGNVVNIAGMNGDIDGCLTSLNVLIPLAEKHLGAEHPTVLVFKSNYLSFLGLAGRNSERASAIRALLPIFERVMGEEHPDTLSLQLANVTQMIEENGYGDALKEAERIFPKFLDAVGADNQVTVNLQLLIALSMHKTGRSKDAQELGRTIAGKVVKVSGGTGHFSKMAKMILNNLGINDV</sequence>
<dbReference type="Gene3D" id="3.40.50.1460">
    <property type="match status" value="1"/>
</dbReference>
<feature type="domain" description="Nephrocystin 3-like N-terminal" evidence="2">
    <location>
        <begin position="268"/>
        <end position="400"/>
    </location>
</feature>
<keyword evidence="4" id="KW-1185">Reference proteome</keyword>
<dbReference type="Gene3D" id="1.25.40.10">
    <property type="entry name" value="Tetratricopeptide repeat domain"/>
    <property type="match status" value="2"/>
</dbReference>
<dbReference type="STRING" id="551987.SAMN05192549_1278"/>
<reference evidence="4" key="1">
    <citation type="submission" date="2016-11" db="EMBL/GenBank/DDBJ databases">
        <authorList>
            <person name="Varghese N."/>
            <person name="Submissions S."/>
        </authorList>
    </citation>
    <scope>NUCLEOTIDE SEQUENCE [LARGE SCALE GENOMIC DNA]</scope>
    <source>
        <strain evidence="4">Sac-22</strain>
    </source>
</reference>
<dbReference type="AlphaFoldDB" id="A0A1M7RES4"/>
<proteinExistence type="predicted"/>
<protein>
    <submittedName>
        <fullName evidence="3">Tetratricopeptide repeat-containing protein</fullName>
    </submittedName>
</protein>
<dbReference type="InterPro" id="IPR027417">
    <property type="entry name" value="P-loop_NTPase"/>
</dbReference>
<gene>
    <name evidence="3" type="ORF">SAMN05192549_1278</name>
</gene>
<dbReference type="PANTHER" id="PTHR46082:SF6">
    <property type="entry name" value="AAA+ ATPASE DOMAIN-CONTAINING PROTEIN-RELATED"/>
    <property type="match status" value="1"/>
</dbReference>
<evidence type="ECO:0000313" key="4">
    <source>
        <dbReference type="Proteomes" id="UP000184339"/>
    </source>
</evidence>
<keyword evidence="1" id="KW-0677">Repeat</keyword>
<dbReference type="Pfam" id="PF24883">
    <property type="entry name" value="NPHP3_N"/>
    <property type="match status" value="1"/>
</dbReference>
<accession>A0A1M7RES4</accession>
<dbReference type="EMBL" id="FRCX01000027">
    <property type="protein sequence ID" value="SHN44817.1"/>
    <property type="molecule type" value="Genomic_DNA"/>
</dbReference>
<dbReference type="SUPFAM" id="SSF48452">
    <property type="entry name" value="TPR-like"/>
    <property type="match status" value="2"/>
</dbReference>
<dbReference type="Pfam" id="PF13424">
    <property type="entry name" value="TPR_12"/>
    <property type="match status" value="1"/>
</dbReference>
<evidence type="ECO:0000259" key="2">
    <source>
        <dbReference type="Pfam" id="PF24883"/>
    </source>
</evidence>
<dbReference type="InterPro" id="IPR053137">
    <property type="entry name" value="NLR-like"/>
</dbReference>
<dbReference type="CDD" id="cd00267">
    <property type="entry name" value="ABC_ATPase"/>
    <property type="match status" value="1"/>
</dbReference>
<dbReference type="Gene3D" id="3.40.50.300">
    <property type="entry name" value="P-loop containing nucleotide triphosphate hydrolases"/>
    <property type="match status" value="1"/>
</dbReference>